<proteinExistence type="predicted"/>
<keyword evidence="3" id="KW-1185">Reference proteome</keyword>
<dbReference type="WBParaSite" id="NBR_0000738601-mRNA-1">
    <property type="protein sequence ID" value="NBR_0000738601-mRNA-1"/>
    <property type="gene ID" value="NBR_0000738601"/>
</dbReference>
<dbReference type="SUPFAM" id="SSF55797">
    <property type="entry name" value="PR-1-like"/>
    <property type="match status" value="1"/>
</dbReference>
<feature type="domain" description="SCP" evidence="1">
    <location>
        <begin position="3"/>
        <end position="146"/>
    </location>
</feature>
<dbReference type="OMA" id="MAWASSY"/>
<evidence type="ECO:0000313" key="3">
    <source>
        <dbReference type="Proteomes" id="UP000271162"/>
    </source>
</evidence>
<dbReference type="Proteomes" id="UP000271162">
    <property type="component" value="Unassembled WGS sequence"/>
</dbReference>
<dbReference type="CDD" id="cd05380">
    <property type="entry name" value="CAP_euk"/>
    <property type="match status" value="1"/>
</dbReference>
<reference evidence="4" key="1">
    <citation type="submission" date="2017-02" db="UniProtKB">
        <authorList>
            <consortium name="WormBaseParasite"/>
        </authorList>
    </citation>
    <scope>IDENTIFICATION</scope>
</reference>
<protein>
    <submittedName>
        <fullName evidence="4">SCP domain-containing protein</fullName>
    </submittedName>
</protein>
<dbReference type="InterPro" id="IPR035940">
    <property type="entry name" value="CAP_sf"/>
</dbReference>
<dbReference type="EMBL" id="UYSL01019885">
    <property type="protein sequence ID" value="VDL70976.1"/>
    <property type="molecule type" value="Genomic_DNA"/>
</dbReference>
<reference evidence="2 3" key="2">
    <citation type="submission" date="2018-11" db="EMBL/GenBank/DDBJ databases">
        <authorList>
            <consortium name="Pathogen Informatics"/>
        </authorList>
    </citation>
    <scope>NUCLEOTIDE SEQUENCE [LARGE SCALE GENOMIC DNA]</scope>
</reference>
<sequence>MPTTITEVYEPTTEASATAEMTDNKYDRSLEEEAQLYADQCPDTDLGSPVSSRPLSGENMKIISSYNISVSSAFVSAVQSWWEESSLFNPKLGTQFAFSYQNRTVSPLDFTQMAWAKTYRVGCAVQRCWYGTVIVCRYRPRGNILGETIYEVGPTCGACEGSCSGNNGLCNPPSY</sequence>
<name>A0A0N4XWT8_NIPBR</name>
<dbReference type="Pfam" id="PF00188">
    <property type="entry name" value="CAP"/>
    <property type="match status" value="1"/>
</dbReference>
<evidence type="ECO:0000313" key="4">
    <source>
        <dbReference type="WBParaSite" id="NBR_0000738601-mRNA-1"/>
    </source>
</evidence>
<dbReference type="Gene3D" id="3.40.33.10">
    <property type="entry name" value="CAP"/>
    <property type="match status" value="1"/>
</dbReference>
<dbReference type="AlphaFoldDB" id="A0A0N4XWT8"/>
<dbReference type="SMART" id="SM00198">
    <property type="entry name" value="SCP"/>
    <property type="match status" value="1"/>
</dbReference>
<dbReference type="PRINTS" id="PR00837">
    <property type="entry name" value="V5TPXLIKE"/>
</dbReference>
<organism evidence="4">
    <name type="scientific">Nippostrongylus brasiliensis</name>
    <name type="common">Rat hookworm</name>
    <dbReference type="NCBI Taxonomy" id="27835"/>
    <lineage>
        <taxon>Eukaryota</taxon>
        <taxon>Metazoa</taxon>
        <taxon>Ecdysozoa</taxon>
        <taxon>Nematoda</taxon>
        <taxon>Chromadorea</taxon>
        <taxon>Rhabditida</taxon>
        <taxon>Rhabditina</taxon>
        <taxon>Rhabditomorpha</taxon>
        <taxon>Strongyloidea</taxon>
        <taxon>Heligmosomidae</taxon>
        <taxon>Nippostrongylus</taxon>
    </lineage>
</organism>
<dbReference type="GO" id="GO:0005576">
    <property type="term" value="C:extracellular region"/>
    <property type="evidence" value="ECO:0007669"/>
    <property type="project" value="InterPro"/>
</dbReference>
<evidence type="ECO:0000259" key="1">
    <source>
        <dbReference type="SMART" id="SM00198"/>
    </source>
</evidence>
<dbReference type="PROSITE" id="PS01010">
    <property type="entry name" value="CRISP_2"/>
    <property type="match status" value="1"/>
</dbReference>
<accession>A0A0N4XWT8</accession>
<dbReference type="InterPro" id="IPR014044">
    <property type="entry name" value="CAP_dom"/>
</dbReference>
<dbReference type="STRING" id="27835.A0A0N4XWT8"/>
<evidence type="ECO:0000313" key="2">
    <source>
        <dbReference type="EMBL" id="VDL70976.1"/>
    </source>
</evidence>
<dbReference type="InterPro" id="IPR018244">
    <property type="entry name" value="Allrgn_V5/Tpx1_CS"/>
</dbReference>
<gene>
    <name evidence="2" type="ORF">NBR_LOCUS7387</name>
</gene>
<dbReference type="PANTHER" id="PTHR10334">
    <property type="entry name" value="CYSTEINE-RICH SECRETORY PROTEIN-RELATED"/>
    <property type="match status" value="1"/>
</dbReference>
<dbReference type="InterPro" id="IPR001283">
    <property type="entry name" value="CRISP-related"/>
</dbReference>